<evidence type="ECO:0000313" key="10">
    <source>
        <dbReference type="EMBL" id="KAK8875687.1"/>
    </source>
</evidence>
<name>A0ABR2JDP2_9EUKA</name>
<keyword evidence="3 5" id="KW-0378">Hydrolase</keyword>
<accession>A0ABR2JDP2</accession>
<evidence type="ECO:0000256" key="6">
    <source>
        <dbReference type="SAM" id="MobiDB-lite"/>
    </source>
</evidence>
<evidence type="ECO:0000256" key="2">
    <source>
        <dbReference type="ARBA" id="ARBA00022670"/>
    </source>
</evidence>
<sequence length="1030" mass="112650">MFISLLCAFFFVSVFSQESTKESKRKKSSFTFINKNKEYSLSPPDHYINSEKNIIRRFSRRIMGYDENPDVSAWYYVHFLTSDLHEISKTLNFTIKSSILKDTFILYLRTSQLEKIQNISLVRKLESSDKFYEGGGSIEKVNLFHVVVAPGFNLPLNPDLYTILRRDDQDSFLIQVNRNELSKKKKVVKELSSIDSVKSVSTFTRPRVKNNLMTGYTQKNAPISSRLTHKSGVYYLPRYVNDKGINGEGQIITIQDTPIDPYHAMFRDDTYGSIKLNQELTNHRKFVYYGHISNDLNNLSRTIEENEHGTHVAGTTAGKSICTNDDEKGTSLYNGNAPESKILYAGGLNDVTADELGTLMKKYGSYISTNSWGVDGYYDRINYQYGKLAYENPERLFLFAAGNEYEDGNFTVCDPGGSKNVLTVGAIGDFLGDSRYQIESVNNPSISFTVYALLDADPWTIGSISTKKGSKVLAIDSSAGSQCNSINGNHISLLYASSSSQLDWIFSCELGETSGILYTYETSDVNKLLSAGGNVKVTDITQFNNSKPITHADYSSGGPGNKGILKPDIMAPGTHITSAKSRAGVTQDHGCRDQNEADFTYMQGTSMATPNAAGAVALVRQYFIDGKWLNTPVTLNAATMRALMINSCKHPHTNKRTPDVLFGHGVVDLSTILPFDNSFGVQITNQDKSPSISEEGHLVAKVEVKSKNVDLQITMSYLDPMLEASSNVPLTRDLDLVVMSPSNKRYLGDHLDTGDSQHFSTNEKVVIWKNEVEIGNYTIHIQSGDFMDGGLGTDKQDFSVVVTGDIENKTIVFGKPSSGTGGDTGGGTGGDTGGGTGGGDEDVYIPIDSCPCDQCADRDLTQCKCDENHIGSLCQAEVITVRGTSGSYNVGSLEVKRIMFITDIEIRTIKAKASGGSFTDKATLWFSDQCHVSINDYENSAEAGHFLSKSITVDPAKSSICIAIFNNNAESATYQIEVSDKKSYTNIIIGSVVGGVAVIVIGVVSYCLCKKGKCSCCSKLPVVGSSGQGD</sequence>
<feature type="active site" description="Charge relay system" evidence="5">
    <location>
        <position position="606"/>
    </location>
</feature>
<feature type="domain" description="Peptidase S8/S53" evidence="9">
    <location>
        <begin position="247"/>
        <end position="665"/>
    </location>
</feature>
<evidence type="ECO:0000256" key="1">
    <source>
        <dbReference type="ARBA" id="ARBA00011073"/>
    </source>
</evidence>
<keyword evidence="11" id="KW-1185">Reference proteome</keyword>
<comment type="similarity">
    <text evidence="1 5">Belongs to the peptidase S8 family.</text>
</comment>
<feature type="active site" description="Charge relay system" evidence="5">
    <location>
        <position position="308"/>
    </location>
</feature>
<dbReference type="InterPro" id="IPR000209">
    <property type="entry name" value="Peptidase_S8/S53_dom"/>
</dbReference>
<evidence type="ECO:0000256" key="3">
    <source>
        <dbReference type="ARBA" id="ARBA00022801"/>
    </source>
</evidence>
<dbReference type="PROSITE" id="PS00138">
    <property type="entry name" value="SUBTILASE_SER"/>
    <property type="match status" value="1"/>
</dbReference>
<dbReference type="InterPro" id="IPR051048">
    <property type="entry name" value="Peptidase_S8/S53_subtilisin"/>
</dbReference>
<dbReference type="CDD" id="cd04842">
    <property type="entry name" value="Peptidases_S8_Kp43_protease"/>
    <property type="match status" value="1"/>
</dbReference>
<keyword evidence="2 5" id="KW-0645">Protease</keyword>
<evidence type="ECO:0000256" key="5">
    <source>
        <dbReference type="PROSITE-ProRule" id="PRU01240"/>
    </source>
</evidence>
<feature type="active site" description="Charge relay system" evidence="5">
    <location>
        <position position="256"/>
    </location>
</feature>
<evidence type="ECO:0000313" key="11">
    <source>
        <dbReference type="Proteomes" id="UP001470230"/>
    </source>
</evidence>
<dbReference type="Proteomes" id="UP001470230">
    <property type="component" value="Unassembled WGS sequence"/>
</dbReference>
<keyword evidence="7" id="KW-1133">Transmembrane helix</keyword>
<comment type="caution">
    <text evidence="10">The sequence shown here is derived from an EMBL/GenBank/DDBJ whole genome shotgun (WGS) entry which is preliminary data.</text>
</comment>
<evidence type="ECO:0000259" key="9">
    <source>
        <dbReference type="Pfam" id="PF00082"/>
    </source>
</evidence>
<keyword evidence="8" id="KW-0732">Signal</keyword>
<feature type="chain" id="PRO_5046341967" description="Peptidase S8/S53 domain-containing protein" evidence="8">
    <location>
        <begin position="17"/>
        <end position="1030"/>
    </location>
</feature>
<feature type="transmembrane region" description="Helical" evidence="7">
    <location>
        <begin position="987"/>
        <end position="1009"/>
    </location>
</feature>
<dbReference type="InterPro" id="IPR023828">
    <property type="entry name" value="Peptidase_S8_Ser-AS"/>
</dbReference>
<dbReference type="Gene3D" id="2.60.120.380">
    <property type="match status" value="1"/>
</dbReference>
<reference evidence="10 11" key="1">
    <citation type="submission" date="2024-04" db="EMBL/GenBank/DDBJ databases">
        <title>Tritrichomonas musculus Genome.</title>
        <authorList>
            <person name="Alves-Ferreira E."/>
            <person name="Grigg M."/>
            <person name="Lorenzi H."/>
            <person name="Galac M."/>
        </authorList>
    </citation>
    <scope>NUCLEOTIDE SEQUENCE [LARGE SCALE GENOMIC DNA]</scope>
    <source>
        <strain evidence="10 11">EAF2021</strain>
    </source>
</reference>
<dbReference type="InterPro" id="IPR034058">
    <property type="entry name" value="TagA/B/C/D_pept_dom"/>
</dbReference>
<dbReference type="PANTHER" id="PTHR43399:SF4">
    <property type="entry name" value="CELL WALL-ASSOCIATED PROTEASE"/>
    <property type="match status" value="1"/>
</dbReference>
<feature type="signal peptide" evidence="8">
    <location>
        <begin position="1"/>
        <end position="16"/>
    </location>
</feature>
<protein>
    <recommendedName>
        <fullName evidence="9">Peptidase S8/S53 domain-containing protein</fullName>
    </recommendedName>
</protein>
<keyword evidence="7" id="KW-0812">Transmembrane</keyword>
<dbReference type="Gene3D" id="3.40.50.200">
    <property type="entry name" value="Peptidase S8/S53 domain"/>
    <property type="match status" value="1"/>
</dbReference>
<proteinExistence type="inferred from homology"/>
<dbReference type="InterPro" id="IPR008979">
    <property type="entry name" value="Galactose-bd-like_sf"/>
</dbReference>
<keyword evidence="7" id="KW-0472">Membrane</keyword>
<dbReference type="PROSITE" id="PS51892">
    <property type="entry name" value="SUBTILASE"/>
    <property type="match status" value="1"/>
</dbReference>
<dbReference type="PANTHER" id="PTHR43399">
    <property type="entry name" value="SUBTILISIN-RELATED"/>
    <property type="match status" value="1"/>
</dbReference>
<organism evidence="10 11">
    <name type="scientific">Tritrichomonas musculus</name>
    <dbReference type="NCBI Taxonomy" id="1915356"/>
    <lineage>
        <taxon>Eukaryota</taxon>
        <taxon>Metamonada</taxon>
        <taxon>Parabasalia</taxon>
        <taxon>Tritrichomonadida</taxon>
        <taxon>Tritrichomonadidae</taxon>
        <taxon>Tritrichomonas</taxon>
    </lineage>
</organism>
<dbReference type="InterPro" id="IPR015500">
    <property type="entry name" value="Peptidase_S8_subtilisin-rel"/>
</dbReference>
<gene>
    <name evidence="10" type="ORF">M9Y10_005862</name>
</gene>
<dbReference type="SUPFAM" id="SSF52743">
    <property type="entry name" value="Subtilisin-like"/>
    <property type="match status" value="1"/>
</dbReference>
<evidence type="ECO:0000256" key="8">
    <source>
        <dbReference type="SAM" id="SignalP"/>
    </source>
</evidence>
<dbReference type="Pfam" id="PF00082">
    <property type="entry name" value="Peptidase_S8"/>
    <property type="match status" value="1"/>
</dbReference>
<feature type="compositionally biased region" description="Gly residues" evidence="6">
    <location>
        <begin position="819"/>
        <end position="838"/>
    </location>
</feature>
<dbReference type="PRINTS" id="PR00723">
    <property type="entry name" value="SUBTILISIN"/>
</dbReference>
<dbReference type="SUPFAM" id="SSF49785">
    <property type="entry name" value="Galactose-binding domain-like"/>
    <property type="match status" value="1"/>
</dbReference>
<dbReference type="EMBL" id="JAPFFF010000012">
    <property type="protein sequence ID" value="KAK8875687.1"/>
    <property type="molecule type" value="Genomic_DNA"/>
</dbReference>
<evidence type="ECO:0000256" key="4">
    <source>
        <dbReference type="ARBA" id="ARBA00022825"/>
    </source>
</evidence>
<feature type="region of interest" description="Disordered" evidence="6">
    <location>
        <begin position="812"/>
        <end position="840"/>
    </location>
</feature>
<evidence type="ECO:0000256" key="7">
    <source>
        <dbReference type="SAM" id="Phobius"/>
    </source>
</evidence>
<keyword evidence="4 5" id="KW-0720">Serine protease</keyword>
<dbReference type="InterPro" id="IPR036852">
    <property type="entry name" value="Peptidase_S8/S53_dom_sf"/>
</dbReference>